<keyword evidence="4" id="KW-0812">Transmembrane</keyword>
<dbReference type="InterPro" id="IPR002172">
    <property type="entry name" value="LDrepeatLR_classA_rpt"/>
</dbReference>
<dbReference type="PANTHER" id="PTHR24652">
    <property type="entry name" value="LOW-DENSITY LIPOPROTEIN RECEPTOR CLASS A DOMAIN-CONTAINING PROTEIN 2"/>
    <property type="match status" value="1"/>
</dbReference>
<feature type="domain" description="CUB" evidence="5">
    <location>
        <begin position="64"/>
        <end position="184"/>
    </location>
</feature>
<dbReference type="AlphaFoldDB" id="A0A8B7YTT4"/>
<keyword evidence="1" id="KW-1015">Disulfide bond</keyword>
<dbReference type="CDD" id="cd00041">
    <property type="entry name" value="CUB"/>
    <property type="match status" value="1"/>
</dbReference>
<keyword evidence="4" id="KW-1133">Transmembrane helix</keyword>
<comment type="caution">
    <text evidence="2">Lacks conserved residue(s) required for the propagation of feature annotation.</text>
</comment>
<dbReference type="RefSeq" id="XP_022096107.1">
    <property type="nucleotide sequence ID" value="XM_022240415.1"/>
</dbReference>
<feature type="compositionally biased region" description="Gly residues" evidence="3">
    <location>
        <begin position="284"/>
        <end position="296"/>
    </location>
</feature>
<dbReference type="InterPro" id="IPR023415">
    <property type="entry name" value="LDLR_class-A_CS"/>
</dbReference>
<evidence type="ECO:0000259" key="5">
    <source>
        <dbReference type="PROSITE" id="PS01180"/>
    </source>
</evidence>
<protein>
    <submittedName>
        <fullName evidence="7">Uncharacterized protein LOC110982168</fullName>
    </submittedName>
</protein>
<dbReference type="InterPro" id="IPR035914">
    <property type="entry name" value="Sperma_CUB_dom_sf"/>
</dbReference>
<dbReference type="OrthoDB" id="6369184at2759"/>
<evidence type="ECO:0000313" key="6">
    <source>
        <dbReference type="Proteomes" id="UP000694845"/>
    </source>
</evidence>
<dbReference type="InterPro" id="IPR000859">
    <property type="entry name" value="CUB_dom"/>
</dbReference>
<accession>A0A8B7YTT4</accession>
<dbReference type="PROSITE" id="PS01180">
    <property type="entry name" value="CUB"/>
    <property type="match status" value="1"/>
</dbReference>
<reference evidence="7" key="1">
    <citation type="submission" date="2025-08" db="UniProtKB">
        <authorList>
            <consortium name="RefSeq"/>
        </authorList>
    </citation>
    <scope>IDENTIFICATION</scope>
</reference>
<evidence type="ECO:0000256" key="2">
    <source>
        <dbReference type="PROSITE-ProRule" id="PRU00124"/>
    </source>
</evidence>
<keyword evidence="6" id="KW-1185">Reference proteome</keyword>
<feature type="transmembrane region" description="Helical" evidence="4">
    <location>
        <begin position="243"/>
        <end position="271"/>
    </location>
</feature>
<dbReference type="SUPFAM" id="SSF57424">
    <property type="entry name" value="LDL receptor-like module"/>
    <property type="match status" value="1"/>
</dbReference>
<dbReference type="PANTHER" id="PTHR24652:SF69">
    <property type="entry name" value="CUB DOMAIN-CONTAINING PROTEIN"/>
    <property type="match status" value="1"/>
</dbReference>
<dbReference type="OMA" id="CYQDEVI"/>
<evidence type="ECO:0000256" key="1">
    <source>
        <dbReference type="ARBA" id="ARBA00023157"/>
    </source>
</evidence>
<dbReference type="PROSITE" id="PS50068">
    <property type="entry name" value="LDLRA_2"/>
    <property type="match status" value="1"/>
</dbReference>
<dbReference type="InterPro" id="IPR042333">
    <property type="entry name" value="LRAD2/Mig-13-like"/>
</dbReference>
<organism evidence="6 7">
    <name type="scientific">Acanthaster planci</name>
    <name type="common">Crown-of-thorns starfish</name>
    <dbReference type="NCBI Taxonomy" id="133434"/>
    <lineage>
        <taxon>Eukaryota</taxon>
        <taxon>Metazoa</taxon>
        <taxon>Echinodermata</taxon>
        <taxon>Eleutherozoa</taxon>
        <taxon>Asterozoa</taxon>
        <taxon>Asteroidea</taxon>
        <taxon>Valvatacea</taxon>
        <taxon>Valvatida</taxon>
        <taxon>Acanthasteridae</taxon>
        <taxon>Acanthaster</taxon>
    </lineage>
</organism>
<name>A0A8B7YTT4_ACAPL</name>
<evidence type="ECO:0000313" key="7">
    <source>
        <dbReference type="RefSeq" id="XP_022096107.1"/>
    </source>
</evidence>
<feature type="region of interest" description="Disordered" evidence="3">
    <location>
        <begin position="284"/>
        <end position="339"/>
    </location>
</feature>
<dbReference type="SMART" id="SM00042">
    <property type="entry name" value="CUB"/>
    <property type="match status" value="1"/>
</dbReference>
<evidence type="ECO:0000256" key="3">
    <source>
        <dbReference type="SAM" id="MobiDB-lite"/>
    </source>
</evidence>
<dbReference type="KEGG" id="aplc:110982168"/>
<dbReference type="Gene3D" id="2.60.120.290">
    <property type="entry name" value="Spermadhesin, CUB domain"/>
    <property type="match status" value="1"/>
</dbReference>
<dbReference type="InterPro" id="IPR036055">
    <property type="entry name" value="LDL_receptor-like_sf"/>
</dbReference>
<proteinExistence type="predicted"/>
<dbReference type="CDD" id="cd00112">
    <property type="entry name" value="LDLa"/>
    <property type="match status" value="1"/>
</dbReference>
<dbReference type="SUPFAM" id="SSF49854">
    <property type="entry name" value="Spermadhesin, CUB domain"/>
    <property type="match status" value="1"/>
</dbReference>
<gene>
    <name evidence="7" type="primary">LOC110982168</name>
</gene>
<evidence type="ECO:0000256" key="4">
    <source>
        <dbReference type="SAM" id="Phobius"/>
    </source>
</evidence>
<dbReference type="Proteomes" id="UP000694845">
    <property type="component" value="Unplaced"/>
</dbReference>
<dbReference type="Gene3D" id="2.40.128.620">
    <property type="match status" value="1"/>
</dbReference>
<dbReference type="PROSITE" id="PS01209">
    <property type="entry name" value="LDLRA_1"/>
    <property type="match status" value="1"/>
</dbReference>
<keyword evidence="4" id="KW-0472">Membrane</keyword>
<sequence length="410" mass="43822">MAGCGQSAAMVTRMHSTALPENLINISREFINRCLVLLLLGTVLLPGASAYNTTFVQQDIHGDCWQYVNHRGGKIFSHAGHGRYADNTDCKVTVTTTPGRRIHAVFESFDLTESVNCYQDEVIVYDGRYYSSLMLSGAPYGLCGTDLPPRYRELDTTGNELTVRFITDNVLSSNKGFSVVYTTFVPEETRTEKDNCFDCEGGSMCIDSSLTCDSLWNCADGSDESFQLCSVEPTESPTASNGWLGWMGTLLAITVAVVIVVFLAVSLVACYCCNRKGRGMPVGRGQADGAGPGGHGVTPSVPSSSSNSSSSNGSANSSPHYDEMGPRGSPLAPGGHQPAYPAEPAGSQVFYGYPPPNGRDLSGTYKLHGGYYPMRKDGGPCYPGERGHVDPKYAYGSVLNGHSIVGMPAD</sequence>
<feature type="compositionally biased region" description="Low complexity" evidence="3">
    <location>
        <begin position="299"/>
        <end position="319"/>
    </location>
</feature>
<dbReference type="GeneID" id="110982168"/>
<dbReference type="Pfam" id="PF00431">
    <property type="entry name" value="CUB"/>
    <property type="match status" value="1"/>
</dbReference>